<evidence type="ECO:0000259" key="2">
    <source>
        <dbReference type="Pfam" id="PF03432"/>
    </source>
</evidence>
<dbReference type="PATRIC" id="fig|1121451.3.peg.17"/>
<dbReference type="STRING" id="1121451.DESAM_10023"/>
<evidence type="ECO:0000256" key="1">
    <source>
        <dbReference type="SAM" id="MobiDB-lite"/>
    </source>
</evidence>
<name>L0R5R7_9BACT</name>
<feature type="compositionally biased region" description="Basic residues" evidence="1">
    <location>
        <begin position="312"/>
        <end position="322"/>
    </location>
</feature>
<dbReference type="GO" id="GO:0016853">
    <property type="term" value="F:isomerase activity"/>
    <property type="evidence" value="ECO:0007669"/>
    <property type="project" value="UniProtKB-KW"/>
</dbReference>
<feature type="compositionally biased region" description="Basic and acidic residues" evidence="1">
    <location>
        <begin position="287"/>
        <end position="300"/>
    </location>
</feature>
<keyword evidence="4" id="KW-1185">Reference proteome</keyword>
<evidence type="ECO:0000313" key="4">
    <source>
        <dbReference type="Proteomes" id="UP000010808"/>
    </source>
</evidence>
<dbReference type="KEGG" id="dhy:DESAM_10023"/>
<evidence type="ECO:0000313" key="3">
    <source>
        <dbReference type="EMBL" id="CCO22004.1"/>
    </source>
</evidence>
<dbReference type="RefSeq" id="WP_015334614.1">
    <property type="nucleotide sequence ID" value="NC_020055.1"/>
</dbReference>
<protein>
    <submittedName>
        <fullName evidence="3">DNA topoisomerase</fullName>
        <ecNumber evidence="3">5.99.1.2</ecNumber>
    </submittedName>
</protein>
<dbReference type="OrthoDB" id="955344at2"/>
<dbReference type="EC" id="5.99.1.2" evidence="3"/>
<feature type="domain" description="MobA/VirD2-like nuclease" evidence="2">
    <location>
        <begin position="23"/>
        <end position="142"/>
    </location>
</feature>
<dbReference type="Pfam" id="PF03432">
    <property type="entry name" value="Relaxase"/>
    <property type="match status" value="1"/>
</dbReference>
<keyword evidence="3" id="KW-0413">Isomerase</keyword>
<sequence>MLAKLVKGTGFRGALDYDLGKAGASILTTNMAGEKPRELAQEFGAIRNLRPNLKKVVCHASISLAPQESLTDKEWRDVTQKYIQAMGFSDCQYIATKHTDTEHPHIHIVVNRVTMQGKVVSDSNDFRKQEKLMRELEKKYDLQAVTNSKEVDSKALTKNEVEKALRTGELPIRMQLQNKVKDTLKTYKNLNLFIKVLKENNIEVRLNRAKNGNIRGISFVLNGITMKGSSLGKGYSWNGLQKRGLYEQNEKNKEFIGCERRDSRSGRNHNDGSPLGIAEPAGATQNREQHGVDQAFERISKSNQGINSDSRKNHRRNKGFSH</sequence>
<feature type="region of interest" description="Disordered" evidence="1">
    <location>
        <begin position="258"/>
        <end position="322"/>
    </location>
</feature>
<accession>L0R5R7</accession>
<feature type="compositionally biased region" description="Basic and acidic residues" evidence="1">
    <location>
        <begin position="258"/>
        <end position="270"/>
    </location>
</feature>
<reference evidence="3 4" key="1">
    <citation type="submission" date="2012-10" db="EMBL/GenBank/DDBJ databases">
        <authorList>
            <person name="Genoscope - CEA"/>
        </authorList>
    </citation>
    <scope>NUCLEOTIDE SEQUENCE [LARGE SCALE GENOMIC DNA]</scope>
    <source>
        <strain evidence="4">AM13 / DSM 14728</strain>
    </source>
</reference>
<dbReference type="eggNOG" id="COG3843">
    <property type="taxonomic scope" value="Bacteria"/>
</dbReference>
<dbReference type="EMBL" id="FO203522">
    <property type="protein sequence ID" value="CCO22004.1"/>
    <property type="molecule type" value="Genomic_DNA"/>
</dbReference>
<proteinExistence type="predicted"/>
<organism evidence="3 4">
    <name type="scientific">Maridesulfovibrio hydrothermalis AM13 = DSM 14728</name>
    <dbReference type="NCBI Taxonomy" id="1121451"/>
    <lineage>
        <taxon>Bacteria</taxon>
        <taxon>Pseudomonadati</taxon>
        <taxon>Thermodesulfobacteriota</taxon>
        <taxon>Desulfovibrionia</taxon>
        <taxon>Desulfovibrionales</taxon>
        <taxon>Desulfovibrionaceae</taxon>
        <taxon>Maridesulfovibrio</taxon>
    </lineage>
</organism>
<dbReference type="InterPro" id="IPR005094">
    <property type="entry name" value="Endonuclease_MobA/VirD2"/>
</dbReference>
<dbReference type="HOGENOM" id="CLU_022309_3_0_7"/>
<dbReference type="AlphaFoldDB" id="L0R5R7"/>
<gene>
    <name evidence="3" type="ORF">DESAM_10023</name>
</gene>
<dbReference type="Proteomes" id="UP000010808">
    <property type="component" value="Chromosome"/>
</dbReference>